<comment type="caution">
    <text evidence="2">The sequence shown here is derived from an EMBL/GenBank/DDBJ whole genome shotgun (WGS) entry which is preliminary data.</text>
</comment>
<evidence type="ECO:0000313" key="3">
    <source>
        <dbReference type="Proteomes" id="UP001180724"/>
    </source>
</evidence>
<organism evidence="2 3">
    <name type="scientific">Streptomyces lancefieldiae</name>
    <dbReference type="NCBI Taxonomy" id="3075520"/>
    <lineage>
        <taxon>Bacteria</taxon>
        <taxon>Bacillati</taxon>
        <taxon>Actinomycetota</taxon>
        <taxon>Actinomycetes</taxon>
        <taxon>Kitasatosporales</taxon>
        <taxon>Streptomycetaceae</taxon>
        <taxon>Streptomyces</taxon>
    </lineage>
</organism>
<accession>A0ABU3B3Y9</accession>
<protein>
    <submittedName>
        <fullName evidence="2">Uncharacterized protein</fullName>
    </submittedName>
</protein>
<sequence length="60" mass="6591">MSASTPTRTAPEGRSLQPPAVGRRSPALLARADRGYVRFLVQAVPDDCTDEHEQDDAVRR</sequence>
<name>A0ABU3B3Y9_9ACTN</name>
<keyword evidence="3" id="KW-1185">Reference proteome</keyword>
<reference evidence="2" key="1">
    <citation type="submission" date="2024-05" db="EMBL/GenBank/DDBJ databases">
        <title>30 novel species of actinomycetes from the DSMZ collection.</title>
        <authorList>
            <person name="Nouioui I."/>
        </authorList>
    </citation>
    <scope>NUCLEOTIDE SEQUENCE</scope>
    <source>
        <strain evidence="2">DSM 40712</strain>
    </source>
</reference>
<dbReference type="Proteomes" id="UP001180724">
    <property type="component" value="Unassembled WGS sequence"/>
</dbReference>
<evidence type="ECO:0000256" key="1">
    <source>
        <dbReference type="SAM" id="MobiDB-lite"/>
    </source>
</evidence>
<evidence type="ECO:0000313" key="2">
    <source>
        <dbReference type="EMBL" id="MDT0616547.1"/>
    </source>
</evidence>
<dbReference type="RefSeq" id="WP_311586079.1">
    <property type="nucleotide sequence ID" value="NZ_JAVRFH010000186.1"/>
</dbReference>
<proteinExistence type="predicted"/>
<dbReference type="EMBL" id="JAVRFH010000186">
    <property type="protein sequence ID" value="MDT0616547.1"/>
    <property type="molecule type" value="Genomic_DNA"/>
</dbReference>
<feature type="region of interest" description="Disordered" evidence="1">
    <location>
        <begin position="1"/>
        <end position="26"/>
    </location>
</feature>
<gene>
    <name evidence="2" type="ORF">RM812_41430</name>
</gene>